<dbReference type="PRINTS" id="PR00952">
    <property type="entry name" value="TYPE3IMQPROT"/>
</dbReference>
<comment type="subcellular location">
    <subcellularLocation>
        <location evidence="1">Cell membrane</location>
        <topology evidence="1">Multi-pass membrane protein</topology>
    </subcellularLocation>
</comment>
<evidence type="ECO:0000256" key="5">
    <source>
        <dbReference type="ARBA" id="ARBA00022989"/>
    </source>
</evidence>
<dbReference type="Pfam" id="PF01313">
    <property type="entry name" value="Bac_export_3"/>
    <property type="match status" value="1"/>
</dbReference>
<dbReference type="AlphaFoldDB" id="A0A963YPY0"/>
<reference evidence="8" key="2">
    <citation type="submission" date="2021-01" db="EMBL/GenBank/DDBJ databases">
        <authorList>
            <person name="Mieszkin S."/>
            <person name="Pouder E."/>
            <person name="Alain K."/>
        </authorList>
    </citation>
    <scope>NUCLEOTIDE SEQUENCE</scope>
    <source>
        <strain evidence="8">HW T2.11</strain>
    </source>
</reference>
<accession>A0A963YPY0</accession>
<keyword evidence="8" id="KW-0282">Flagellum</keyword>
<gene>
    <name evidence="8" type="ORF">ASILVAE211_06955</name>
</gene>
<proteinExistence type="inferred from homology"/>
<comment type="caution">
    <text evidence="8">The sequence shown here is derived from an EMBL/GenBank/DDBJ whole genome shotgun (WGS) entry which is preliminary data.</text>
</comment>
<keyword evidence="3" id="KW-1003">Cell membrane</keyword>
<keyword evidence="9" id="KW-1185">Reference proteome</keyword>
<dbReference type="Proteomes" id="UP000708298">
    <property type="component" value="Unassembled WGS sequence"/>
</dbReference>
<evidence type="ECO:0000256" key="2">
    <source>
        <dbReference type="ARBA" id="ARBA00006156"/>
    </source>
</evidence>
<feature type="transmembrane region" description="Helical" evidence="7">
    <location>
        <begin position="44"/>
        <end position="67"/>
    </location>
</feature>
<evidence type="ECO:0000256" key="1">
    <source>
        <dbReference type="ARBA" id="ARBA00004651"/>
    </source>
</evidence>
<dbReference type="GO" id="GO:0005886">
    <property type="term" value="C:plasma membrane"/>
    <property type="evidence" value="ECO:0007669"/>
    <property type="project" value="UniProtKB-SubCell"/>
</dbReference>
<comment type="similarity">
    <text evidence="2">Belongs to the FliQ/MopD/SpaQ family.</text>
</comment>
<keyword evidence="4 7" id="KW-0812">Transmembrane</keyword>
<dbReference type="EMBL" id="JAESVB010000002">
    <property type="protein sequence ID" value="MCB8874916.1"/>
    <property type="molecule type" value="Genomic_DNA"/>
</dbReference>
<dbReference type="GO" id="GO:0009306">
    <property type="term" value="P:protein secretion"/>
    <property type="evidence" value="ECO:0007669"/>
    <property type="project" value="InterPro"/>
</dbReference>
<evidence type="ECO:0000256" key="4">
    <source>
        <dbReference type="ARBA" id="ARBA00022692"/>
    </source>
</evidence>
<keyword evidence="8" id="KW-0969">Cilium</keyword>
<organism evidence="8 9">
    <name type="scientific">Acidisoma silvae</name>
    <dbReference type="NCBI Taxonomy" id="2802396"/>
    <lineage>
        <taxon>Bacteria</taxon>
        <taxon>Pseudomonadati</taxon>
        <taxon>Pseudomonadota</taxon>
        <taxon>Alphaproteobacteria</taxon>
        <taxon>Acetobacterales</taxon>
        <taxon>Acidocellaceae</taxon>
        <taxon>Acidisoma</taxon>
    </lineage>
</organism>
<name>A0A963YPY0_9PROT</name>
<reference evidence="8" key="1">
    <citation type="journal article" date="2021" name="Microorganisms">
        <title>Acidisoma silvae sp. nov. and Acidisomacellulosilytica sp. nov., Two Acidophilic Bacteria Isolated from Decaying Wood, Hydrolyzing Cellulose and Producing Poly-3-hydroxybutyrate.</title>
        <authorList>
            <person name="Mieszkin S."/>
            <person name="Pouder E."/>
            <person name="Uroz S."/>
            <person name="Simon-Colin C."/>
            <person name="Alain K."/>
        </authorList>
    </citation>
    <scope>NUCLEOTIDE SEQUENCE</scope>
    <source>
        <strain evidence="8">HW T2.11</strain>
    </source>
</reference>
<dbReference type="InterPro" id="IPR002191">
    <property type="entry name" value="Bac_export_3"/>
</dbReference>
<evidence type="ECO:0000256" key="7">
    <source>
        <dbReference type="SAM" id="Phobius"/>
    </source>
</evidence>
<evidence type="ECO:0000313" key="9">
    <source>
        <dbReference type="Proteomes" id="UP000708298"/>
    </source>
</evidence>
<protein>
    <submittedName>
        <fullName evidence="8">Flagellar biosynthetic protein FliQ</fullName>
    </submittedName>
</protein>
<evidence type="ECO:0000256" key="3">
    <source>
        <dbReference type="ARBA" id="ARBA00022475"/>
    </source>
</evidence>
<dbReference type="RefSeq" id="WP_227320572.1">
    <property type="nucleotide sequence ID" value="NZ_JAESVB010000002.1"/>
</dbReference>
<evidence type="ECO:0000313" key="8">
    <source>
        <dbReference type="EMBL" id="MCB8874916.1"/>
    </source>
</evidence>
<keyword evidence="6 7" id="KW-0472">Membrane</keyword>
<dbReference type="PANTHER" id="PTHR34040:SF2">
    <property type="entry name" value="FLAGELLAR BIOSYNTHETIC PROTEIN FLIQ"/>
    <property type="match status" value="1"/>
</dbReference>
<keyword evidence="8" id="KW-0966">Cell projection</keyword>
<sequence>MKAASVALGGWLAFAQLAGPAVVLMLALGIVTGLLQTATQLRDSALPFIVKIIGLACLATIGGGFMMTGLDSYASRLLNAIPGIIHE</sequence>
<dbReference type="PANTHER" id="PTHR34040">
    <property type="entry name" value="FLAGELLAR BIOSYNTHETIC PROTEIN FLIQ"/>
    <property type="match status" value="1"/>
</dbReference>
<evidence type="ECO:0000256" key="6">
    <source>
        <dbReference type="ARBA" id="ARBA00023136"/>
    </source>
</evidence>
<keyword evidence="5 7" id="KW-1133">Transmembrane helix</keyword>